<sequence>MVVSEFQRRKLLRRFDTLDVNGSGYLELGDYLRITSRLSRAFPVAARDERVVALVAAYRRLWRELLTEGDSDGDHRVSRDEFVTLMGRELIDSPDNFDRLLRPTIEAVFDICDVDADGVVDAGELRMMLEGYGVPDSAVDVAVARIAPDGTTLDRDAFVSTMRQYYCGDDPAEPGSWMFGKLAPQT</sequence>
<accession>D3Q0B0</accession>
<evidence type="ECO:0000313" key="2">
    <source>
        <dbReference type="EMBL" id="ADD39774.1"/>
    </source>
</evidence>
<dbReference type="PROSITE" id="PS50222">
    <property type="entry name" value="EF_HAND_2"/>
    <property type="match status" value="3"/>
</dbReference>
<dbReference type="InterPro" id="IPR011992">
    <property type="entry name" value="EF-hand-dom_pair"/>
</dbReference>
<organism evidence="2 3">
    <name type="scientific">Stackebrandtia nassauensis (strain DSM 44728 / CIP 108903 / NRRL B-16338 / NBRC 102104 / LLR-40K-21)</name>
    <dbReference type="NCBI Taxonomy" id="446470"/>
    <lineage>
        <taxon>Bacteria</taxon>
        <taxon>Bacillati</taxon>
        <taxon>Actinomycetota</taxon>
        <taxon>Actinomycetes</taxon>
        <taxon>Glycomycetales</taxon>
        <taxon>Glycomycetaceae</taxon>
        <taxon>Stackebrandtia</taxon>
    </lineage>
</organism>
<reference evidence="2 3" key="1">
    <citation type="journal article" date="2009" name="Stand. Genomic Sci.">
        <title>Complete genome sequence of Stackebrandtia nassauensis type strain (LLR-40K-21).</title>
        <authorList>
            <person name="Munk C."/>
            <person name="Lapidus A."/>
            <person name="Copeland A."/>
            <person name="Jando M."/>
            <person name="Mayilraj S."/>
            <person name="Glavina Del Rio T."/>
            <person name="Nolan M."/>
            <person name="Chen F."/>
            <person name="Lucas S."/>
            <person name="Tice H."/>
            <person name="Cheng J.F."/>
            <person name="Han C."/>
            <person name="Detter J.C."/>
            <person name="Bruce D."/>
            <person name="Goodwin L."/>
            <person name="Chain P."/>
            <person name="Pitluck S."/>
            <person name="Goker M."/>
            <person name="Ovchinikova G."/>
            <person name="Pati A."/>
            <person name="Ivanova N."/>
            <person name="Mavromatis K."/>
            <person name="Chen A."/>
            <person name="Palaniappan K."/>
            <person name="Land M."/>
            <person name="Hauser L."/>
            <person name="Chang Y.J."/>
            <person name="Jeffries C.D."/>
            <person name="Bristow J."/>
            <person name="Eisen J.A."/>
            <person name="Markowitz V."/>
            <person name="Hugenholtz P."/>
            <person name="Kyrpides N.C."/>
            <person name="Klenk H.P."/>
        </authorList>
    </citation>
    <scope>NUCLEOTIDE SEQUENCE [LARGE SCALE GENOMIC DNA]</scope>
    <source>
        <strain evidence="3">DSM 44728 / CIP 108903 / NRRL B-16338 / NBRC 102104 / LLR-40K-21</strain>
    </source>
</reference>
<dbReference type="KEGG" id="sna:Snas_0052"/>
<dbReference type="OrthoDB" id="7356823at2"/>
<feature type="domain" description="EF-hand" evidence="1">
    <location>
        <begin position="100"/>
        <end position="135"/>
    </location>
</feature>
<gene>
    <name evidence="2" type="ordered locus">Snas_0052</name>
</gene>
<proteinExistence type="predicted"/>
<dbReference type="PROSITE" id="PS00018">
    <property type="entry name" value="EF_HAND_1"/>
    <property type="match status" value="3"/>
</dbReference>
<dbReference type="EMBL" id="CP001778">
    <property type="protein sequence ID" value="ADD39774.1"/>
    <property type="molecule type" value="Genomic_DNA"/>
</dbReference>
<dbReference type="Gene3D" id="1.10.238.10">
    <property type="entry name" value="EF-hand"/>
    <property type="match status" value="1"/>
</dbReference>
<feature type="domain" description="EF-hand" evidence="1">
    <location>
        <begin position="57"/>
        <end position="92"/>
    </location>
</feature>
<dbReference type="HOGENOM" id="CLU_096804_0_1_11"/>
<feature type="domain" description="EF-hand" evidence="1">
    <location>
        <begin position="6"/>
        <end position="41"/>
    </location>
</feature>
<keyword evidence="3" id="KW-1185">Reference proteome</keyword>
<dbReference type="Pfam" id="PF13499">
    <property type="entry name" value="EF-hand_7"/>
    <property type="match status" value="1"/>
</dbReference>
<dbReference type="InterPro" id="IPR018247">
    <property type="entry name" value="EF_Hand_1_Ca_BS"/>
</dbReference>
<name>D3Q0B0_STANL</name>
<dbReference type="AlphaFoldDB" id="D3Q0B0"/>
<dbReference type="SUPFAM" id="SSF47473">
    <property type="entry name" value="EF-hand"/>
    <property type="match status" value="1"/>
</dbReference>
<dbReference type="STRING" id="446470.Snas_0052"/>
<dbReference type="SMART" id="SM00054">
    <property type="entry name" value="EFh"/>
    <property type="match status" value="3"/>
</dbReference>
<evidence type="ECO:0000259" key="1">
    <source>
        <dbReference type="PROSITE" id="PS50222"/>
    </source>
</evidence>
<dbReference type="Proteomes" id="UP000000844">
    <property type="component" value="Chromosome"/>
</dbReference>
<dbReference type="Pfam" id="PF13202">
    <property type="entry name" value="EF-hand_5"/>
    <property type="match status" value="1"/>
</dbReference>
<dbReference type="InterPro" id="IPR002048">
    <property type="entry name" value="EF_hand_dom"/>
</dbReference>
<dbReference type="RefSeq" id="WP_013015345.1">
    <property type="nucleotide sequence ID" value="NC_013947.1"/>
</dbReference>
<dbReference type="eggNOG" id="COG5126">
    <property type="taxonomic scope" value="Bacteria"/>
</dbReference>
<evidence type="ECO:0000313" key="3">
    <source>
        <dbReference type="Proteomes" id="UP000000844"/>
    </source>
</evidence>
<dbReference type="GO" id="GO:0005509">
    <property type="term" value="F:calcium ion binding"/>
    <property type="evidence" value="ECO:0007669"/>
    <property type="project" value="InterPro"/>
</dbReference>
<protein>
    <submittedName>
        <fullName evidence="2">Putative signal transduction protein with EFhand domain</fullName>
    </submittedName>
</protein>